<dbReference type="Gene3D" id="1.10.260.40">
    <property type="entry name" value="lambda repressor-like DNA-binding domains"/>
    <property type="match status" value="1"/>
</dbReference>
<dbReference type="Proteomes" id="UP000247832">
    <property type="component" value="Unassembled WGS sequence"/>
</dbReference>
<reference evidence="5 6" key="1">
    <citation type="submission" date="2018-05" db="EMBL/GenBank/DDBJ databases">
        <title>Genetic diversity of glacier-inhabiting Cryobacterium bacteria in China and description of Cryobacterium mengkeensis sp. nov. and Arthrobacter glacialis sp. nov.</title>
        <authorList>
            <person name="Liu Q."/>
            <person name="Xin Y.-H."/>
        </authorList>
    </citation>
    <scope>NUCLEOTIDE SEQUENCE [LARGE SCALE GENOMIC DNA]</scope>
    <source>
        <strain evidence="5 6">LI2</strain>
    </source>
</reference>
<evidence type="ECO:0000256" key="1">
    <source>
        <dbReference type="ARBA" id="ARBA00023015"/>
    </source>
</evidence>
<evidence type="ECO:0000256" key="2">
    <source>
        <dbReference type="ARBA" id="ARBA00023125"/>
    </source>
</evidence>
<evidence type="ECO:0000313" key="5">
    <source>
        <dbReference type="EMBL" id="PYI65508.1"/>
    </source>
</evidence>
<dbReference type="CDD" id="cd06267">
    <property type="entry name" value="PBP1_LacI_sugar_binding-like"/>
    <property type="match status" value="1"/>
</dbReference>
<dbReference type="GO" id="GO:0003700">
    <property type="term" value="F:DNA-binding transcription factor activity"/>
    <property type="evidence" value="ECO:0007669"/>
    <property type="project" value="TreeGrafter"/>
</dbReference>
<dbReference type="Pfam" id="PF13377">
    <property type="entry name" value="Peripla_BP_3"/>
    <property type="match status" value="1"/>
</dbReference>
<name>A0A2V5L326_9MICC</name>
<feature type="domain" description="HTH lacI-type" evidence="4">
    <location>
        <begin position="3"/>
        <end position="57"/>
    </location>
</feature>
<dbReference type="Gene3D" id="3.40.50.2300">
    <property type="match status" value="2"/>
</dbReference>
<keyword evidence="6" id="KW-1185">Reference proteome</keyword>
<dbReference type="SUPFAM" id="SSF53822">
    <property type="entry name" value="Periplasmic binding protein-like I"/>
    <property type="match status" value="1"/>
</dbReference>
<gene>
    <name evidence="5" type="ORF">CVV68_18250</name>
</gene>
<dbReference type="GO" id="GO:0000976">
    <property type="term" value="F:transcription cis-regulatory region binding"/>
    <property type="evidence" value="ECO:0007669"/>
    <property type="project" value="TreeGrafter"/>
</dbReference>
<dbReference type="InterPro" id="IPR046335">
    <property type="entry name" value="LacI/GalR-like_sensor"/>
</dbReference>
<sequence length="336" mass="34891">MAATLKHVAAAAGVSLATASRAFKEAELLAPKTRERVLEAAITVGYDVPLSSRSKTIGVIVPDIANSVYAALIKSIQHSAWSGRHRMLLADTNEDPARELEIIESLGRTVDGLIICSPRSEGVAVKQAIGQIPAVVINGQVPGAISVLMDVRQGLRQAVEHLHALGHRSFVYVPGPATAWANRTRFKALSELAAEWNMSLSTVGNHAASIQGGLAAAAAVTASGATAVVAYNDLVALGVESGIRSMGYTCPGDFSILGIDDLDIAAVSDPGLTSVRMAIAQSGALGLELILGLIDRKPQTQPQFLLESQLIVRRSTTAVAPVTDDAGPPSITAAAT</sequence>
<dbReference type="PANTHER" id="PTHR30146">
    <property type="entry name" value="LACI-RELATED TRANSCRIPTIONAL REPRESSOR"/>
    <property type="match status" value="1"/>
</dbReference>
<dbReference type="CDD" id="cd01392">
    <property type="entry name" value="HTH_LacI"/>
    <property type="match status" value="1"/>
</dbReference>
<dbReference type="PROSITE" id="PS50932">
    <property type="entry name" value="HTH_LACI_2"/>
    <property type="match status" value="1"/>
</dbReference>
<accession>A0A2V5L326</accession>
<dbReference type="Pfam" id="PF00356">
    <property type="entry name" value="LacI"/>
    <property type="match status" value="1"/>
</dbReference>
<dbReference type="RefSeq" id="WP_110502430.1">
    <property type="nucleotide sequence ID" value="NZ_QJVD01000024.1"/>
</dbReference>
<keyword evidence="2" id="KW-0238">DNA-binding</keyword>
<dbReference type="SUPFAM" id="SSF47413">
    <property type="entry name" value="lambda repressor-like DNA-binding domains"/>
    <property type="match status" value="1"/>
</dbReference>
<dbReference type="OrthoDB" id="3258243at2"/>
<dbReference type="InterPro" id="IPR010982">
    <property type="entry name" value="Lambda_DNA-bd_dom_sf"/>
</dbReference>
<keyword evidence="3" id="KW-0804">Transcription</keyword>
<evidence type="ECO:0000256" key="3">
    <source>
        <dbReference type="ARBA" id="ARBA00023163"/>
    </source>
</evidence>
<proteinExistence type="predicted"/>
<dbReference type="AlphaFoldDB" id="A0A2V5L326"/>
<evidence type="ECO:0000313" key="6">
    <source>
        <dbReference type="Proteomes" id="UP000247832"/>
    </source>
</evidence>
<dbReference type="InterPro" id="IPR028082">
    <property type="entry name" value="Peripla_BP_I"/>
</dbReference>
<dbReference type="SMART" id="SM00354">
    <property type="entry name" value="HTH_LACI"/>
    <property type="match status" value="1"/>
</dbReference>
<evidence type="ECO:0000259" key="4">
    <source>
        <dbReference type="PROSITE" id="PS50932"/>
    </source>
</evidence>
<protein>
    <submittedName>
        <fullName evidence="5">LacI family transcriptional regulator</fullName>
    </submittedName>
</protein>
<dbReference type="InterPro" id="IPR000843">
    <property type="entry name" value="HTH_LacI"/>
</dbReference>
<keyword evidence="1" id="KW-0805">Transcription regulation</keyword>
<dbReference type="PANTHER" id="PTHR30146:SF138">
    <property type="entry name" value="TRANSCRIPTIONAL REGULATORY PROTEIN"/>
    <property type="match status" value="1"/>
</dbReference>
<comment type="caution">
    <text evidence="5">The sequence shown here is derived from an EMBL/GenBank/DDBJ whole genome shotgun (WGS) entry which is preliminary data.</text>
</comment>
<organism evidence="5 6">
    <name type="scientific">Arthrobacter livingstonensis</name>
    <dbReference type="NCBI Taxonomy" id="670078"/>
    <lineage>
        <taxon>Bacteria</taxon>
        <taxon>Bacillati</taxon>
        <taxon>Actinomycetota</taxon>
        <taxon>Actinomycetes</taxon>
        <taxon>Micrococcales</taxon>
        <taxon>Micrococcaceae</taxon>
        <taxon>Arthrobacter</taxon>
    </lineage>
</organism>
<dbReference type="EMBL" id="QJVD01000024">
    <property type="protein sequence ID" value="PYI65508.1"/>
    <property type="molecule type" value="Genomic_DNA"/>
</dbReference>